<dbReference type="InterPro" id="IPR050287">
    <property type="entry name" value="MTA/SAH_deaminase"/>
</dbReference>
<dbReference type="InterPro" id="IPR011059">
    <property type="entry name" value="Metal-dep_hydrolase_composite"/>
</dbReference>
<dbReference type="InterPro" id="IPR032466">
    <property type="entry name" value="Metal_Hydrolase"/>
</dbReference>
<dbReference type="EMBL" id="VSSQ01000038">
    <property type="protein sequence ID" value="MPL67675.1"/>
    <property type="molecule type" value="Genomic_DNA"/>
</dbReference>
<dbReference type="PANTHER" id="PTHR43794">
    <property type="entry name" value="AMINOHYDROLASE SSNA-RELATED"/>
    <property type="match status" value="1"/>
</dbReference>
<feature type="compositionally biased region" description="Low complexity" evidence="2">
    <location>
        <begin position="46"/>
        <end position="59"/>
    </location>
</feature>
<reference evidence="4" key="1">
    <citation type="submission" date="2019-08" db="EMBL/GenBank/DDBJ databases">
        <authorList>
            <person name="Kucharzyk K."/>
            <person name="Murdoch R.W."/>
            <person name="Higgins S."/>
            <person name="Loffler F."/>
        </authorList>
    </citation>
    <scope>NUCLEOTIDE SEQUENCE</scope>
</reference>
<sequence>MPPESTSFLFRNIALAGPSGELLENRDILIEKDRIVSIGLSGERTNAAAPRAANPAGGTEKPPADLAGQAKLPAQVYDGGGKLALPGFYNLHCHVPMTLLRGYGEGLPLKTWLFERVFPFEALLTDEDCYWGSLLGIAEMLAGGTVSFSDMYLLTPGIARAVRESGIKANLSHGYSTAPGSKGFADSRAYEGTRFLIEAAREDKSGRLVADAAVHAEYTFGDERFGREIAEFCREEDLRLQIHLSETREEHEACKAKRGRTPTAFFDSCGLFQTPTIAAHGVWLEEGDLDIFAERGISLAHCPVSNLKLASGIAPIQKIVDRGIRVCLGTDGAASNNNLNLLKEANLASLLQKGLTGDPLVLGPARLLELACRNGALAQGRADCGSLEAGMKADIIVFDLEAAHLRPVYDPLVSVFHAADRGDIVLTMVDGRVLYKNGEFTSIDIAQVLAETDRIRGEKLHRLEGKR</sequence>
<dbReference type="SUPFAM" id="SSF51556">
    <property type="entry name" value="Metallo-dependent hydrolases"/>
    <property type="match status" value="1"/>
</dbReference>
<gene>
    <name evidence="4" type="primary">mtaD_3</name>
    <name evidence="4" type="ORF">SDC9_13373</name>
</gene>
<comment type="caution">
    <text evidence="4">The sequence shown here is derived from an EMBL/GenBank/DDBJ whole genome shotgun (WGS) entry which is preliminary data.</text>
</comment>
<keyword evidence="1 4" id="KW-0378">Hydrolase</keyword>
<evidence type="ECO:0000259" key="3">
    <source>
        <dbReference type="Pfam" id="PF01979"/>
    </source>
</evidence>
<feature type="region of interest" description="Disordered" evidence="2">
    <location>
        <begin position="46"/>
        <end position="65"/>
    </location>
</feature>
<dbReference type="SUPFAM" id="SSF51338">
    <property type="entry name" value="Composite domain of metallo-dependent hydrolases"/>
    <property type="match status" value="1"/>
</dbReference>
<dbReference type="AlphaFoldDB" id="A0A644TL12"/>
<accession>A0A644TL12</accession>
<dbReference type="Gene3D" id="3.20.20.140">
    <property type="entry name" value="Metal-dependent hydrolases"/>
    <property type="match status" value="1"/>
</dbReference>
<name>A0A644TL12_9ZZZZ</name>
<proteinExistence type="predicted"/>
<dbReference type="Pfam" id="PF01979">
    <property type="entry name" value="Amidohydro_1"/>
    <property type="match status" value="1"/>
</dbReference>
<dbReference type="EC" id="3.5.4.28" evidence="4"/>
<dbReference type="InterPro" id="IPR006680">
    <property type="entry name" value="Amidohydro-rel"/>
</dbReference>
<dbReference type="CDD" id="cd01298">
    <property type="entry name" value="ATZ_TRZ_like"/>
    <property type="match status" value="1"/>
</dbReference>
<dbReference type="Gene3D" id="2.30.40.10">
    <property type="entry name" value="Urease, subunit C, domain 1"/>
    <property type="match status" value="1"/>
</dbReference>
<organism evidence="4">
    <name type="scientific">bioreactor metagenome</name>
    <dbReference type="NCBI Taxonomy" id="1076179"/>
    <lineage>
        <taxon>unclassified sequences</taxon>
        <taxon>metagenomes</taxon>
        <taxon>ecological metagenomes</taxon>
    </lineage>
</organism>
<evidence type="ECO:0000313" key="4">
    <source>
        <dbReference type="EMBL" id="MPL67675.1"/>
    </source>
</evidence>
<dbReference type="GO" id="GO:0050270">
    <property type="term" value="F:S-adenosylhomocysteine deaminase activity"/>
    <property type="evidence" value="ECO:0007669"/>
    <property type="project" value="UniProtKB-EC"/>
</dbReference>
<feature type="domain" description="Amidohydrolase-related" evidence="3">
    <location>
        <begin position="84"/>
        <end position="433"/>
    </location>
</feature>
<dbReference type="PANTHER" id="PTHR43794:SF11">
    <property type="entry name" value="AMIDOHYDROLASE-RELATED DOMAIN-CONTAINING PROTEIN"/>
    <property type="match status" value="1"/>
</dbReference>
<evidence type="ECO:0000256" key="2">
    <source>
        <dbReference type="SAM" id="MobiDB-lite"/>
    </source>
</evidence>
<protein>
    <submittedName>
        <fullName evidence="4">5-methylthioadenosine/S-adenosylhomocysteine deaminase</fullName>
        <ecNumber evidence="4">3.5.4.28</ecNumber>
    </submittedName>
</protein>
<evidence type="ECO:0000256" key="1">
    <source>
        <dbReference type="ARBA" id="ARBA00022801"/>
    </source>
</evidence>